<evidence type="ECO:0000256" key="3">
    <source>
        <dbReference type="ARBA" id="ARBA00022857"/>
    </source>
</evidence>
<dbReference type="PANTHER" id="PTHR12592">
    <property type="entry name" value="ATP-DEPENDENT (S)-NAD(P)H-HYDRATE DEHYDRATASE FAMILY MEMBER"/>
    <property type="match status" value="1"/>
</dbReference>
<feature type="domain" description="YjeF C-terminal" evidence="8">
    <location>
        <begin position="1"/>
        <end position="298"/>
    </location>
</feature>
<name>A0A9N8DFB6_9STRA</name>
<keyword evidence="1 6" id="KW-0547">Nucleotide-binding</keyword>
<evidence type="ECO:0000313" key="9">
    <source>
        <dbReference type="EMBL" id="CAB9501006.1"/>
    </source>
</evidence>
<feature type="binding site" evidence="6">
    <location>
        <position position="119"/>
    </location>
    <ligand>
        <name>(6S)-NADPHX</name>
        <dbReference type="ChEBI" id="CHEBI:64076"/>
    </ligand>
</feature>
<comment type="function">
    <text evidence="6">Catalyzes the dehydration of the S-form of NAD(P)HX at the expense of ATP, which is converted to ADP. Together with NAD(P)HX epimerase, which catalyzes the epimerization of the S- and R-forms, the enzyme allows the repair of both epimers of NAD(P)HX, a damaged form of NAD(P)H that is a result of enzymatic or heat-dependent hydration.</text>
</comment>
<feature type="binding site" evidence="6">
    <location>
        <begin position="220"/>
        <end position="229"/>
    </location>
    <ligand>
        <name>ATP</name>
        <dbReference type="ChEBI" id="CHEBI:30616"/>
    </ligand>
</feature>
<keyword evidence="3" id="KW-0521">NADP</keyword>
<evidence type="ECO:0000259" key="8">
    <source>
        <dbReference type="PROSITE" id="PS51383"/>
    </source>
</evidence>
<feature type="region of interest" description="Disordered" evidence="7">
    <location>
        <begin position="287"/>
        <end position="326"/>
    </location>
</feature>
<feature type="compositionally biased region" description="Basic and acidic residues" evidence="7">
    <location>
        <begin position="298"/>
        <end position="326"/>
    </location>
</feature>
<dbReference type="AlphaFoldDB" id="A0A9N8DFB6"/>
<dbReference type="SUPFAM" id="SSF53613">
    <property type="entry name" value="Ribokinase-like"/>
    <property type="match status" value="1"/>
</dbReference>
<dbReference type="Pfam" id="PF01256">
    <property type="entry name" value="Carb_kinase"/>
    <property type="match status" value="1"/>
</dbReference>
<dbReference type="OrthoDB" id="8110916at2759"/>
<dbReference type="Proteomes" id="UP001153069">
    <property type="component" value="Unassembled WGS sequence"/>
</dbReference>
<sequence>MTFEAHKGSSGRVGVLGGSAQYTGAPYYAAMASLKAGADLAYVFCAQEACLPIKSYSPELMVSPVYSAQQFDDCHNSNSNNNNNHHPDMEDLKERLIEDMVQKVTSQIERLHVLVIGPGLGRCPLVFEATARIIQHATTKNLALVLDADALWMLAQPPYRALLKDYSKVVLTPNIVEYKRLFANGNDNNNLLQHATVVQKGQHDKILRNGQTRMECHELGGKKRSGGIGDVLAGTIGTLVAWNGILSSSSQEQEDLVLSCWTACCFVKTATRLAFQDKKRSMTAPDVLEHLGPAIDSMTEKDEYGKEDDGTKNDKHKSPAPDASKL</sequence>
<keyword evidence="2 6" id="KW-0067">ATP-binding</keyword>
<evidence type="ECO:0000256" key="5">
    <source>
        <dbReference type="ARBA" id="ARBA00023239"/>
    </source>
</evidence>
<dbReference type="NCBIfam" id="TIGR00196">
    <property type="entry name" value="yjeF_cterm"/>
    <property type="match status" value="1"/>
</dbReference>
<dbReference type="PROSITE" id="PS51383">
    <property type="entry name" value="YJEF_C_3"/>
    <property type="match status" value="1"/>
</dbReference>
<protein>
    <recommendedName>
        <fullName evidence="6">ATP-dependent (S)-NAD(P)H-hydrate dehydratase</fullName>
        <ecNumber evidence="6">4.2.1.93</ecNumber>
    </recommendedName>
    <alternativeName>
        <fullName evidence="6">ATP-dependent NAD(P)HX dehydratase</fullName>
    </alternativeName>
</protein>
<dbReference type="HAMAP" id="MF_01965">
    <property type="entry name" value="NADHX_dehydratase"/>
    <property type="match status" value="1"/>
</dbReference>
<accession>A0A9N8DFB6</accession>
<evidence type="ECO:0000256" key="4">
    <source>
        <dbReference type="ARBA" id="ARBA00023027"/>
    </source>
</evidence>
<comment type="caution">
    <text evidence="9">The sequence shown here is derived from an EMBL/GenBank/DDBJ whole genome shotgun (WGS) entry which is preliminary data.</text>
</comment>
<dbReference type="InterPro" id="IPR029056">
    <property type="entry name" value="Ribokinase-like"/>
</dbReference>
<feature type="binding site" evidence="6">
    <location>
        <begin position="174"/>
        <end position="180"/>
    </location>
    <ligand>
        <name>(6S)-NADPHX</name>
        <dbReference type="ChEBI" id="CHEBI:64076"/>
    </ligand>
</feature>
<keyword evidence="6" id="KW-0597">Phosphoprotein</keyword>
<dbReference type="CDD" id="cd01171">
    <property type="entry name" value="YXKO-related"/>
    <property type="match status" value="1"/>
</dbReference>
<dbReference type="InterPro" id="IPR000631">
    <property type="entry name" value="CARKD"/>
</dbReference>
<feature type="binding site" evidence="6">
    <location>
        <position position="230"/>
    </location>
    <ligand>
        <name>(6S)-NADPHX</name>
        <dbReference type="ChEBI" id="CHEBI:64076"/>
    </ligand>
</feature>
<reference evidence="9" key="1">
    <citation type="submission" date="2020-06" db="EMBL/GenBank/DDBJ databases">
        <authorList>
            <consortium name="Plant Systems Biology data submission"/>
        </authorList>
    </citation>
    <scope>NUCLEOTIDE SEQUENCE</scope>
    <source>
        <strain evidence="9">D6</strain>
    </source>
</reference>
<evidence type="ECO:0000313" key="10">
    <source>
        <dbReference type="Proteomes" id="UP001153069"/>
    </source>
</evidence>
<dbReference type="GO" id="GO:0110051">
    <property type="term" value="P:metabolite repair"/>
    <property type="evidence" value="ECO:0007669"/>
    <property type="project" value="TreeGrafter"/>
</dbReference>
<dbReference type="EMBL" id="CAICTM010000096">
    <property type="protein sequence ID" value="CAB9501006.1"/>
    <property type="molecule type" value="Genomic_DNA"/>
</dbReference>
<keyword evidence="4 6" id="KW-0520">NAD</keyword>
<organism evidence="9 10">
    <name type="scientific">Seminavis robusta</name>
    <dbReference type="NCBI Taxonomy" id="568900"/>
    <lineage>
        <taxon>Eukaryota</taxon>
        <taxon>Sar</taxon>
        <taxon>Stramenopiles</taxon>
        <taxon>Ochrophyta</taxon>
        <taxon>Bacillariophyta</taxon>
        <taxon>Bacillariophyceae</taxon>
        <taxon>Bacillariophycidae</taxon>
        <taxon>Naviculales</taxon>
        <taxon>Naviculaceae</taxon>
        <taxon>Seminavis</taxon>
    </lineage>
</organism>
<dbReference type="PANTHER" id="PTHR12592:SF0">
    <property type="entry name" value="ATP-DEPENDENT (S)-NAD(P)H-HYDRATE DEHYDRATASE"/>
    <property type="match status" value="1"/>
</dbReference>
<feature type="binding site" evidence="6">
    <location>
        <begin position="200"/>
        <end position="204"/>
    </location>
    <ligand>
        <name>ATP</name>
        <dbReference type="ChEBI" id="CHEBI:30616"/>
    </ligand>
</feature>
<dbReference type="Gene3D" id="3.40.1190.20">
    <property type="match status" value="1"/>
</dbReference>
<evidence type="ECO:0000256" key="7">
    <source>
        <dbReference type="SAM" id="MobiDB-lite"/>
    </source>
</evidence>
<keyword evidence="5 6" id="KW-0456">Lyase</keyword>
<evidence type="ECO:0000256" key="1">
    <source>
        <dbReference type="ARBA" id="ARBA00022741"/>
    </source>
</evidence>
<proteinExistence type="inferred from homology"/>
<keyword evidence="10" id="KW-1185">Reference proteome</keyword>
<dbReference type="GO" id="GO:0047453">
    <property type="term" value="F:ATP-dependent NAD(P)H-hydrate dehydratase activity"/>
    <property type="evidence" value="ECO:0007669"/>
    <property type="project" value="UniProtKB-UniRule"/>
</dbReference>
<evidence type="ECO:0000256" key="6">
    <source>
        <dbReference type="HAMAP-Rule" id="MF_03157"/>
    </source>
</evidence>
<dbReference type="GO" id="GO:0046496">
    <property type="term" value="P:nicotinamide nucleotide metabolic process"/>
    <property type="evidence" value="ECO:0007669"/>
    <property type="project" value="UniProtKB-UniRule"/>
</dbReference>
<dbReference type="PROSITE" id="PS01050">
    <property type="entry name" value="YJEF_C_2"/>
    <property type="match status" value="1"/>
</dbReference>
<comment type="similarity">
    <text evidence="6">Belongs to the NnrD/CARKD family.</text>
</comment>
<gene>
    <name evidence="9" type="ORF">SEMRO_97_G050150.1</name>
</gene>
<comment type="cofactor">
    <cofactor evidence="6">
        <name>Mg(2+)</name>
        <dbReference type="ChEBI" id="CHEBI:18420"/>
    </cofactor>
</comment>
<dbReference type="EC" id="4.2.1.93" evidence="6"/>
<evidence type="ECO:0000256" key="2">
    <source>
        <dbReference type="ARBA" id="ARBA00022840"/>
    </source>
</evidence>
<comment type="catalytic activity">
    <reaction evidence="6">
        <text>(6S)-NADPHX + ATP = ADP + phosphate + NADPH + H(+)</text>
        <dbReference type="Rhea" id="RHEA:32231"/>
        <dbReference type="ChEBI" id="CHEBI:15378"/>
        <dbReference type="ChEBI" id="CHEBI:30616"/>
        <dbReference type="ChEBI" id="CHEBI:43474"/>
        <dbReference type="ChEBI" id="CHEBI:57783"/>
        <dbReference type="ChEBI" id="CHEBI:64076"/>
        <dbReference type="ChEBI" id="CHEBI:456216"/>
        <dbReference type="EC" id="4.2.1.93"/>
    </reaction>
</comment>
<dbReference type="InterPro" id="IPR017953">
    <property type="entry name" value="Carbohydrate_kinase_pred_CS"/>
</dbReference>
<dbReference type="GO" id="GO:0005524">
    <property type="term" value="F:ATP binding"/>
    <property type="evidence" value="ECO:0007669"/>
    <property type="project" value="UniProtKB-KW"/>
</dbReference>
<comment type="catalytic activity">
    <reaction evidence="6">
        <text>(6S)-NADHX + ATP = ADP + phosphate + NADH + H(+)</text>
        <dbReference type="Rhea" id="RHEA:19017"/>
        <dbReference type="ChEBI" id="CHEBI:15378"/>
        <dbReference type="ChEBI" id="CHEBI:30616"/>
        <dbReference type="ChEBI" id="CHEBI:43474"/>
        <dbReference type="ChEBI" id="CHEBI:57945"/>
        <dbReference type="ChEBI" id="CHEBI:64074"/>
        <dbReference type="ChEBI" id="CHEBI:456216"/>
        <dbReference type="EC" id="4.2.1.93"/>
    </reaction>
</comment>